<dbReference type="EMBL" id="JAGXEW010000002">
    <property type="protein sequence ID" value="KAK1175358.1"/>
    <property type="molecule type" value="Genomic_DNA"/>
</dbReference>
<sequence length="102" mass="11475">MSTNIKELLKLSNSENLGDNYTPKPEAVHEAKSLSCFCLELEAWGNNYKGENKIQVSNYVSLFLDIAYDVIEDTQDQSCGEISAQPLHALKNFLEKQCANLF</sequence>
<comment type="caution">
    <text evidence="1">The sequence shown here is derived from an EMBL/GenBank/DDBJ whole genome shotgun (WGS) entry which is preliminary data.</text>
</comment>
<dbReference type="Proteomes" id="UP001230051">
    <property type="component" value="Unassembled WGS sequence"/>
</dbReference>
<name>A0AAD8GJU0_ACIOX</name>
<protein>
    <submittedName>
        <fullName evidence="1">Uncharacterized protein</fullName>
    </submittedName>
</protein>
<evidence type="ECO:0000313" key="2">
    <source>
        <dbReference type="Proteomes" id="UP001230051"/>
    </source>
</evidence>
<accession>A0AAD8GJU0</accession>
<proteinExistence type="predicted"/>
<reference evidence="1" key="1">
    <citation type="submission" date="2022-02" db="EMBL/GenBank/DDBJ databases">
        <title>Atlantic sturgeon de novo genome assembly.</title>
        <authorList>
            <person name="Stock M."/>
            <person name="Klopp C."/>
            <person name="Guiguen Y."/>
            <person name="Cabau C."/>
            <person name="Parinello H."/>
            <person name="Santidrian Yebra-Pimentel E."/>
            <person name="Kuhl H."/>
            <person name="Dirks R.P."/>
            <person name="Guessner J."/>
            <person name="Wuertz S."/>
            <person name="Du K."/>
            <person name="Schartl M."/>
        </authorList>
    </citation>
    <scope>NUCLEOTIDE SEQUENCE</scope>
    <source>
        <strain evidence="1">STURGEONOMICS-FGT-2020</strain>
        <tissue evidence="1">Whole blood</tissue>
    </source>
</reference>
<gene>
    <name evidence="1" type="ORF">AOXY_G3056</name>
</gene>
<organism evidence="1 2">
    <name type="scientific">Acipenser oxyrinchus oxyrinchus</name>
    <dbReference type="NCBI Taxonomy" id="40147"/>
    <lineage>
        <taxon>Eukaryota</taxon>
        <taxon>Metazoa</taxon>
        <taxon>Chordata</taxon>
        <taxon>Craniata</taxon>
        <taxon>Vertebrata</taxon>
        <taxon>Euteleostomi</taxon>
        <taxon>Actinopterygii</taxon>
        <taxon>Chondrostei</taxon>
        <taxon>Acipenseriformes</taxon>
        <taxon>Acipenseridae</taxon>
        <taxon>Acipenser</taxon>
    </lineage>
</organism>
<evidence type="ECO:0000313" key="1">
    <source>
        <dbReference type="EMBL" id="KAK1175358.1"/>
    </source>
</evidence>
<dbReference type="AlphaFoldDB" id="A0AAD8GJU0"/>
<keyword evidence="2" id="KW-1185">Reference proteome</keyword>